<dbReference type="STRING" id="180197.SAMN02982919_00200"/>
<protein>
    <recommendedName>
        <fullName evidence="4">Carbon storage regulator, CsrA</fullName>
    </recommendedName>
</protein>
<sequence>MSDLSAATIDLRPGEALEILGVRVEFVHKSGQRSRVRVLAPRDVQIKKYLPDSSTGVSEDPPSMVSLQLQ</sequence>
<dbReference type="EMBL" id="FOGD01000001">
    <property type="protein sequence ID" value="SEQ20708.1"/>
    <property type="molecule type" value="Genomic_DNA"/>
</dbReference>
<dbReference type="RefSeq" id="WP_091451375.1">
    <property type="nucleotide sequence ID" value="NZ_FOGD01000001.1"/>
</dbReference>
<gene>
    <name evidence="2" type="ORF">SAMN02982919_00200</name>
</gene>
<evidence type="ECO:0000313" key="3">
    <source>
        <dbReference type="Proteomes" id="UP000199766"/>
    </source>
</evidence>
<keyword evidence="3" id="KW-1185">Reference proteome</keyword>
<name>A0A1H9E739_9BURK</name>
<evidence type="ECO:0008006" key="4">
    <source>
        <dbReference type="Google" id="ProtNLM"/>
    </source>
</evidence>
<reference evidence="2 3" key="1">
    <citation type="submission" date="2016-10" db="EMBL/GenBank/DDBJ databases">
        <authorList>
            <person name="de Groot N.N."/>
        </authorList>
    </citation>
    <scope>NUCLEOTIDE SEQUENCE [LARGE SCALE GENOMIC DNA]</scope>
    <source>
        <strain evidence="2 3">ATCC 35958</strain>
    </source>
</reference>
<feature type="region of interest" description="Disordered" evidence="1">
    <location>
        <begin position="51"/>
        <end position="70"/>
    </location>
</feature>
<accession>A0A1H9E739</accession>
<proteinExistence type="predicted"/>
<evidence type="ECO:0000313" key="2">
    <source>
        <dbReference type="EMBL" id="SEQ20708.1"/>
    </source>
</evidence>
<evidence type="ECO:0000256" key="1">
    <source>
        <dbReference type="SAM" id="MobiDB-lite"/>
    </source>
</evidence>
<organism evidence="2 3">
    <name type="scientific">Giesbergeria anulus</name>
    <dbReference type="NCBI Taxonomy" id="180197"/>
    <lineage>
        <taxon>Bacteria</taxon>
        <taxon>Pseudomonadati</taxon>
        <taxon>Pseudomonadota</taxon>
        <taxon>Betaproteobacteria</taxon>
        <taxon>Burkholderiales</taxon>
        <taxon>Comamonadaceae</taxon>
        <taxon>Giesbergeria</taxon>
    </lineage>
</organism>
<dbReference type="AlphaFoldDB" id="A0A1H9E739"/>
<dbReference type="Proteomes" id="UP000199766">
    <property type="component" value="Unassembled WGS sequence"/>
</dbReference>